<feature type="transmembrane region" description="Helical" evidence="37">
    <location>
        <begin position="540"/>
        <end position="558"/>
    </location>
</feature>
<feature type="transmembrane region" description="Helical" evidence="37">
    <location>
        <begin position="846"/>
        <end position="866"/>
    </location>
</feature>
<evidence type="ECO:0000256" key="32">
    <source>
        <dbReference type="ARBA" id="ARBA00049168"/>
    </source>
</evidence>
<evidence type="ECO:0000256" key="22">
    <source>
        <dbReference type="ARBA" id="ARBA00033044"/>
    </source>
</evidence>
<dbReference type="InterPro" id="IPR014371">
    <property type="entry name" value="Oat_ACAT_DAG_ARE"/>
</dbReference>
<evidence type="ECO:0000256" key="37">
    <source>
        <dbReference type="SAM" id="Phobius"/>
    </source>
</evidence>
<feature type="transmembrane region" description="Helical" evidence="37">
    <location>
        <begin position="688"/>
        <end position="707"/>
    </location>
</feature>
<evidence type="ECO:0000256" key="33">
    <source>
        <dbReference type="ARBA" id="ARBA00049549"/>
    </source>
</evidence>
<evidence type="ECO:0000256" key="4">
    <source>
        <dbReference type="ARBA" id="ARBA00001118"/>
    </source>
</evidence>
<keyword evidence="17 37" id="KW-1133">Transmembrane helix</keyword>
<evidence type="ECO:0000256" key="27">
    <source>
        <dbReference type="ARBA" id="ARBA00048135"/>
    </source>
</evidence>
<evidence type="ECO:0000256" key="16">
    <source>
        <dbReference type="ARBA" id="ARBA00022824"/>
    </source>
</evidence>
<comment type="catalytic activity">
    <reaction evidence="3">
        <text>13-cis-retinol + hexadecanoyl-CoA = 13-cis-retinyl hexadecanoate + CoA</text>
        <dbReference type="Rhea" id="RHEA:55296"/>
        <dbReference type="ChEBI" id="CHEBI:45479"/>
        <dbReference type="ChEBI" id="CHEBI:57287"/>
        <dbReference type="ChEBI" id="CHEBI:57379"/>
        <dbReference type="ChEBI" id="CHEBI:138722"/>
    </reaction>
    <physiologicalReaction direction="left-to-right" evidence="3">
        <dbReference type="Rhea" id="RHEA:55297"/>
    </physiologicalReaction>
</comment>
<evidence type="ECO:0000256" key="18">
    <source>
        <dbReference type="ARBA" id="ARBA00023136"/>
    </source>
</evidence>
<evidence type="ECO:0000313" key="40">
    <source>
        <dbReference type="Proteomes" id="UP000264840"/>
    </source>
</evidence>
<protein>
    <recommendedName>
        <fullName evidence="13">Diacylglycerol O-acyltransferase 1</fullName>
        <ecNumber evidence="12">2.3.1.20</ecNumber>
        <ecNumber evidence="11">2.3.1.76</ecNumber>
    </recommendedName>
    <alternativeName>
        <fullName evidence="22">Acyl-CoA retinol O-fatty-acyltransferase</fullName>
    </alternativeName>
    <alternativeName>
        <fullName evidence="21">Diglyceride acyltransferase</fullName>
    </alternativeName>
</protein>
<evidence type="ECO:0000256" key="11">
    <source>
        <dbReference type="ARBA" id="ARBA00012977"/>
    </source>
</evidence>
<comment type="catalytic activity">
    <reaction evidence="26">
        <text>2,3-di-(9Z)-octadecenoyl-sn-glycerol + (9Z)-octadecenoyl-CoA = 1,2,3-tri-(9Z-octadecenoyl)-glycerol + CoA</text>
        <dbReference type="Rhea" id="RHEA:38439"/>
        <dbReference type="ChEBI" id="CHEBI:53753"/>
        <dbReference type="ChEBI" id="CHEBI:57287"/>
        <dbReference type="ChEBI" id="CHEBI:57387"/>
        <dbReference type="ChEBI" id="CHEBI:75824"/>
    </reaction>
    <physiologicalReaction direction="left-to-right" evidence="26">
        <dbReference type="Rhea" id="RHEA:38440"/>
    </physiologicalReaction>
</comment>
<evidence type="ECO:0000256" key="30">
    <source>
        <dbReference type="ARBA" id="ARBA00048728"/>
    </source>
</evidence>
<dbReference type="EC" id="2.3.1.20" evidence="12"/>
<keyword evidence="35" id="KW-0297">G-protein coupled receptor</keyword>
<evidence type="ECO:0000256" key="3">
    <source>
        <dbReference type="ARBA" id="ARBA00000895"/>
    </source>
</evidence>
<comment type="subcellular location">
    <subcellularLocation>
        <location evidence="8">Endoplasmic reticulum membrane</location>
        <topology evidence="8">Multi-pass membrane protein</topology>
    </subcellularLocation>
</comment>
<feature type="compositionally biased region" description="Basic and acidic residues" evidence="36">
    <location>
        <begin position="1"/>
        <end position="25"/>
    </location>
</feature>
<feature type="transmembrane region" description="Helical" evidence="37">
    <location>
        <begin position="294"/>
        <end position="314"/>
    </location>
</feature>
<keyword evidence="35" id="KW-0675">Receptor</keyword>
<feature type="transmembrane region" description="Helical" evidence="37">
    <location>
        <begin position="234"/>
        <end position="255"/>
    </location>
</feature>
<evidence type="ECO:0000256" key="14">
    <source>
        <dbReference type="ARBA" id="ARBA00022679"/>
    </source>
</evidence>
<feature type="compositionally biased region" description="Polar residues" evidence="36">
    <location>
        <begin position="988"/>
        <end position="1002"/>
    </location>
</feature>
<feature type="transmembrane region" description="Helical" evidence="37">
    <location>
        <begin position="267"/>
        <end position="288"/>
    </location>
</feature>
<comment type="similarity">
    <text evidence="35">Belongs to the G-protein coupled receptor 1 family.</text>
</comment>
<dbReference type="UniPathway" id="UPA00230"/>
<evidence type="ECO:0000256" key="20">
    <source>
        <dbReference type="ARBA" id="ARBA00023610"/>
    </source>
</evidence>
<keyword evidence="35" id="KW-0807">Transducer</keyword>
<evidence type="ECO:0000256" key="29">
    <source>
        <dbReference type="ARBA" id="ARBA00048634"/>
    </source>
</evidence>
<feature type="transmembrane region" description="Helical" evidence="37">
    <location>
        <begin position="570"/>
        <end position="592"/>
    </location>
</feature>
<comment type="catalytic activity">
    <reaction evidence="5">
        <text>2-(9Z-octadecenoyl)-glycerol + hexadecanoyl-CoA = 1-hexadecanoyl-2-(9Z-octadecenoyl)-sn-glycerol + CoA</text>
        <dbReference type="Rhea" id="RHEA:38071"/>
        <dbReference type="ChEBI" id="CHEBI:57287"/>
        <dbReference type="ChEBI" id="CHEBI:57379"/>
        <dbReference type="ChEBI" id="CHEBI:73990"/>
        <dbReference type="ChEBI" id="CHEBI:75466"/>
    </reaction>
    <physiologicalReaction direction="left-to-right" evidence="5">
        <dbReference type="Rhea" id="RHEA:38072"/>
    </physiologicalReaction>
</comment>
<dbReference type="Pfam" id="PF00001">
    <property type="entry name" value="7tm_1"/>
    <property type="match status" value="1"/>
</dbReference>
<dbReference type="PIRSF" id="PIRSF500231">
    <property type="entry name" value="Oat_dag"/>
    <property type="match status" value="1"/>
</dbReference>
<dbReference type="Pfam" id="PF03062">
    <property type="entry name" value="MBOAT"/>
    <property type="match status" value="1"/>
</dbReference>
<evidence type="ECO:0000256" key="19">
    <source>
        <dbReference type="ARBA" id="ARBA00023315"/>
    </source>
</evidence>
<dbReference type="GO" id="GO:0050252">
    <property type="term" value="F:retinol O-fatty-acyltransferase activity"/>
    <property type="evidence" value="ECO:0007669"/>
    <property type="project" value="UniProtKB-EC"/>
</dbReference>
<feature type="active site" evidence="34">
    <location>
        <position position="529"/>
    </location>
</feature>
<comment type="catalytic activity">
    <reaction evidence="27">
        <text>2-(9Z-octadecenoyl)-glycerol + (9Z)-octadecenoyl-CoA = 1,2-di-(9Z-octadecenoyl)-sn-glycerol + CoA</text>
        <dbReference type="Rhea" id="RHEA:37911"/>
        <dbReference type="ChEBI" id="CHEBI:52333"/>
        <dbReference type="ChEBI" id="CHEBI:57287"/>
        <dbReference type="ChEBI" id="CHEBI:57387"/>
        <dbReference type="ChEBI" id="CHEBI:73990"/>
    </reaction>
    <physiologicalReaction direction="left-to-right" evidence="27">
        <dbReference type="Rhea" id="RHEA:37912"/>
    </physiologicalReaction>
</comment>
<feature type="transmembrane region" description="Helical" evidence="37">
    <location>
        <begin position="193"/>
        <end position="214"/>
    </location>
</feature>
<feature type="region of interest" description="Disordered" evidence="36">
    <location>
        <begin position="1"/>
        <end position="42"/>
    </location>
</feature>
<evidence type="ECO:0000256" key="5">
    <source>
        <dbReference type="ARBA" id="ARBA00001313"/>
    </source>
</evidence>
<comment type="catalytic activity">
    <reaction evidence="30">
        <text>1,2-di-(9Z-octadecenoyl)-glycerol + (9Z)-octadecenoate + H(+) = 1,2,3-tri-(9Z-octadecenoyl)-glycerol + H2O</text>
        <dbReference type="Rhea" id="RHEA:38379"/>
        <dbReference type="ChEBI" id="CHEBI:15377"/>
        <dbReference type="ChEBI" id="CHEBI:15378"/>
        <dbReference type="ChEBI" id="CHEBI:30823"/>
        <dbReference type="ChEBI" id="CHEBI:52323"/>
        <dbReference type="ChEBI" id="CHEBI:53753"/>
    </reaction>
    <physiologicalReaction direction="left-to-right" evidence="30">
        <dbReference type="Rhea" id="RHEA:38380"/>
    </physiologicalReaction>
</comment>
<dbReference type="PRINTS" id="PR00237">
    <property type="entry name" value="GPCRRHODOPSN"/>
</dbReference>
<name>A0A3Q2X159_HAPBU</name>
<dbReference type="AlphaFoldDB" id="A0A3Q2X159"/>
<accession>A0A3Q2X159</accession>
<evidence type="ECO:0000256" key="10">
    <source>
        <dbReference type="ARBA" id="ARBA00009010"/>
    </source>
</evidence>
<keyword evidence="19" id="KW-0012">Acyltransferase</keyword>
<evidence type="ECO:0000256" key="13">
    <source>
        <dbReference type="ARBA" id="ARBA00022158"/>
    </source>
</evidence>
<feature type="transmembrane region" description="Helical" evidence="37">
    <location>
        <begin position="446"/>
        <end position="467"/>
    </location>
</feature>
<evidence type="ECO:0000259" key="38">
    <source>
        <dbReference type="PROSITE" id="PS50262"/>
    </source>
</evidence>
<comment type="catalytic activity">
    <reaction evidence="7">
        <text>all-trans-retinol + hexadecanoyl-CoA = all-trans-retinyl hexadecanoate + CoA</text>
        <dbReference type="Rhea" id="RHEA:38175"/>
        <dbReference type="ChEBI" id="CHEBI:17336"/>
        <dbReference type="ChEBI" id="CHEBI:17616"/>
        <dbReference type="ChEBI" id="CHEBI:57287"/>
        <dbReference type="ChEBI" id="CHEBI:57379"/>
    </reaction>
    <physiologicalReaction direction="left-to-right" evidence="7">
        <dbReference type="Rhea" id="RHEA:38176"/>
    </physiologicalReaction>
</comment>
<evidence type="ECO:0000256" key="9">
    <source>
        <dbReference type="ARBA" id="ARBA00005175"/>
    </source>
</evidence>
<evidence type="ECO:0000256" key="2">
    <source>
        <dbReference type="ARBA" id="ARBA00000633"/>
    </source>
</evidence>
<keyword evidence="14" id="KW-0808">Transferase</keyword>
<dbReference type="GO" id="GO:0019432">
    <property type="term" value="P:triglyceride biosynthetic process"/>
    <property type="evidence" value="ECO:0007669"/>
    <property type="project" value="InterPro"/>
</dbReference>
<dbReference type="PANTHER" id="PTHR10408">
    <property type="entry name" value="STEROL O-ACYLTRANSFERASE"/>
    <property type="match status" value="1"/>
</dbReference>
<evidence type="ECO:0000256" key="15">
    <source>
        <dbReference type="ARBA" id="ARBA00022692"/>
    </source>
</evidence>
<dbReference type="GO" id="GO:0004930">
    <property type="term" value="F:G protein-coupled receptor activity"/>
    <property type="evidence" value="ECO:0007669"/>
    <property type="project" value="UniProtKB-KW"/>
</dbReference>
<evidence type="ECO:0000256" key="35">
    <source>
        <dbReference type="RuleBase" id="RU000688"/>
    </source>
</evidence>
<comment type="subunit">
    <text evidence="20">Homodimer or homotetramer; both forms have similar enzymatic activities.</text>
</comment>
<keyword evidence="40" id="KW-1185">Reference proteome</keyword>
<feature type="region of interest" description="Disordered" evidence="36">
    <location>
        <begin position="79"/>
        <end position="161"/>
    </location>
</feature>
<dbReference type="EC" id="2.3.1.76" evidence="11"/>
<feature type="transmembrane region" description="Helical" evidence="37">
    <location>
        <begin position="649"/>
        <end position="676"/>
    </location>
</feature>
<proteinExistence type="inferred from homology"/>
<evidence type="ECO:0000313" key="39">
    <source>
        <dbReference type="Ensembl" id="ENSHBUP00000032707.1"/>
    </source>
</evidence>
<keyword evidence="15 35" id="KW-0812">Transmembrane</keyword>
<evidence type="ECO:0000256" key="8">
    <source>
        <dbReference type="ARBA" id="ARBA00004477"/>
    </source>
</evidence>
<evidence type="ECO:0000256" key="31">
    <source>
        <dbReference type="ARBA" id="ARBA00048907"/>
    </source>
</evidence>
<evidence type="ECO:0000256" key="24">
    <source>
        <dbReference type="ARBA" id="ARBA00047609"/>
    </source>
</evidence>
<dbReference type="Ensembl" id="ENSHBUT00000034526.1">
    <property type="protein sequence ID" value="ENSHBUP00000032707.1"/>
    <property type="gene ID" value="ENSHBUG00000019156.1"/>
</dbReference>
<evidence type="ECO:0000256" key="25">
    <source>
        <dbReference type="ARBA" id="ARBA00047807"/>
    </source>
</evidence>
<feature type="transmembrane region" description="Helical" evidence="37">
    <location>
        <begin position="766"/>
        <end position="785"/>
    </location>
</feature>
<feature type="compositionally biased region" description="Basic and acidic residues" evidence="36">
    <location>
        <begin position="122"/>
        <end position="131"/>
    </location>
</feature>
<evidence type="ECO:0000256" key="36">
    <source>
        <dbReference type="SAM" id="MobiDB-lite"/>
    </source>
</evidence>
<evidence type="ECO:0000256" key="34">
    <source>
        <dbReference type="PIRSR" id="PIRSR000439-1"/>
    </source>
</evidence>
<comment type="catalytic activity">
    <reaction evidence="23">
        <text>1,2-di-(9Z-octadecenoyl)-sn-glycerol + (9Z)-octadecenoyl-CoA = 1,2,3-tri-(9Z-octadecenoyl)-glycerol + CoA</text>
        <dbReference type="Rhea" id="RHEA:38219"/>
        <dbReference type="ChEBI" id="CHEBI:52333"/>
        <dbReference type="ChEBI" id="CHEBI:53753"/>
        <dbReference type="ChEBI" id="CHEBI:57287"/>
        <dbReference type="ChEBI" id="CHEBI:57387"/>
    </reaction>
    <physiologicalReaction direction="left-to-right" evidence="23">
        <dbReference type="Rhea" id="RHEA:38220"/>
    </physiologicalReaction>
</comment>
<evidence type="ECO:0000256" key="6">
    <source>
        <dbReference type="ARBA" id="ARBA00001349"/>
    </source>
</evidence>
<dbReference type="GO" id="GO:0005789">
    <property type="term" value="C:endoplasmic reticulum membrane"/>
    <property type="evidence" value="ECO:0007669"/>
    <property type="project" value="UniProtKB-SubCell"/>
</dbReference>
<dbReference type="STRING" id="8153.ENSHBUP00000032707"/>
<evidence type="ECO:0000256" key="23">
    <source>
        <dbReference type="ARBA" id="ARBA00047367"/>
    </source>
</evidence>
<evidence type="ECO:0000256" key="28">
    <source>
        <dbReference type="ARBA" id="ARBA00048614"/>
    </source>
</evidence>
<reference evidence="39" key="2">
    <citation type="submission" date="2025-09" db="UniProtKB">
        <authorList>
            <consortium name="Ensembl"/>
        </authorList>
    </citation>
    <scope>IDENTIFICATION</scope>
</reference>
<comment type="catalytic activity">
    <reaction evidence="33">
        <text>1,3-di-(9Z-octadecenoyl)-glycerol + (9Z)-octadecenoyl-CoA = 1,2,3-tri-(9Z-octadecenoyl)-glycerol + CoA</text>
        <dbReference type="Rhea" id="RHEA:38435"/>
        <dbReference type="ChEBI" id="CHEBI:53753"/>
        <dbReference type="ChEBI" id="CHEBI:57287"/>
        <dbReference type="ChEBI" id="CHEBI:57387"/>
        <dbReference type="ChEBI" id="CHEBI:75735"/>
    </reaction>
    <physiologicalReaction direction="left-to-right" evidence="33">
        <dbReference type="Rhea" id="RHEA:38436"/>
    </physiologicalReaction>
</comment>
<comment type="catalytic activity">
    <reaction evidence="31">
        <text>hexadecan-1-ol + hexadecanoyl-CoA = hexadecyl hexadecanoate + CoA</text>
        <dbReference type="Rhea" id="RHEA:38167"/>
        <dbReference type="ChEBI" id="CHEBI:16125"/>
        <dbReference type="ChEBI" id="CHEBI:57287"/>
        <dbReference type="ChEBI" id="CHEBI:57379"/>
        <dbReference type="ChEBI" id="CHEBI:75584"/>
    </reaction>
    <physiologicalReaction direction="left-to-right" evidence="31">
        <dbReference type="Rhea" id="RHEA:38168"/>
    </physiologicalReaction>
</comment>
<dbReference type="GeneTree" id="ENSGT00950000183081"/>
<dbReference type="PIRSF" id="PIRSF000439">
    <property type="entry name" value="Oat_ACAT_DAG_ARE"/>
    <property type="match status" value="1"/>
</dbReference>
<keyword evidence="16" id="KW-0256">Endoplasmic reticulum</keyword>
<dbReference type="PROSITE" id="PS00237">
    <property type="entry name" value="G_PROTEIN_RECEP_F1_1"/>
    <property type="match status" value="1"/>
</dbReference>
<feature type="compositionally biased region" description="Polar residues" evidence="36">
    <location>
        <begin position="146"/>
        <end position="157"/>
    </location>
</feature>
<dbReference type="InterPro" id="IPR017452">
    <property type="entry name" value="GPCR_Rhodpsn_7TM"/>
</dbReference>
<comment type="catalytic activity">
    <reaction evidence="4">
        <text>hexadecane-1,2-diol + 2 hexadecanoyl-CoA = 1,2-O,O-dihexadecanoyl-1,2-hexadecanediol + 2 CoA</text>
        <dbReference type="Rhea" id="RHEA:38211"/>
        <dbReference type="ChEBI" id="CHEBI:57287"/>
        <dbReference type="ChEBI" id="CHEBI:57379"/>
        <dbReference type="ChEBI" id="CHEBI:75586"/>
        <dbReference type="ChEBI" id="CHEBI:75608"/>
    </reaction>
    <physiologicalReaction direction="left-to-right" evidence="4">
        <dbReference type="Rhea" id="RHEA:38212"/>
    </physiologicalReaction>
</comment>
<comment type="catalytic activity">
    <reaction evidence="1">
        <text>hexadecane-1,2-diol + hexadecanoyl-CoA = 2-hydroxyhexadecyl hexadecanoate + CoA</text>
        <dbReference type="Rhea" id="RHEA:38171"/>
        <dbReference type="ChEBI" id="CHEBI:57287"/>
        <dbReference type="ChEBI" id="CHEBI:57379"/>
        <dbReference type="ChEBI" id="CHEBI:75586"/>
        <dbReference type="ChEBI" id="CHEBI:75587"/>
    </reaction>
    <physiologicalReaction direction="left-to-right" evidence="1">
        <dbReference type="Rhea" id="RHEA:38172"/>
    </physiologicalReaction>
</comment>
<feature type="domain" description="G-protein coupled receptors family 1 profile" evidence="38">
    <location>
        <begin position="669"/>
        <end position="910"/>
    </location>
</feature>
<feature type="transmembrane region" description="Helical" evidence="37">
    <location>
        <begin position="396"/>
        <end position="415"/>
    </location>
</feature>
<dbReference type="PANTHER" id="PTHR10408:SF19">
    <property type="entry name" value="O-ACYLTRANSFERASE"/>
    <property type="match status" value="1"/>
</dbReference>
<evidence type="ECO:0000256" key="26">
    <source>
        <dbReference type="ARBA" id="ARBA00048096"/>
    </source>
</evidence>
<reference evidence="39" key="1">
    <citation type="submission" date="2025-08" db="UniProtKB">
        <authorList>
            <consortium name="Ensembl"/>
        </authorList>
    </citation>
    <scope>IDENTIFICATION</scope>
</reference>
<organism evidence="39 40">
    <name type="scientific">Haplochromis burtoni</name>
    <name type="common">Burton's mouthbrooder</name>
    <name type="synonym">Chromis burtoni</name>
    <dbReference type="NCBI Taxonomy" id="8153"/>
    <lineage>
        <taxon>Eukaryota</taxon>
        <taxon>Metazoa</taxon>
        <taxon>Chordata</taxon>
        <taxon>Craniata</taxon>
        <taxon>Vertebrata</taxon>
        <taxon>Euteleostomi</taxon>
        <taxon>Actinopterygii</taxon>
        <taxon>Neopterygii</taxon>
        <taxon>Teleostei</taxon>
        <taxon>Neoteleostei</taxon>
        <taxon>Acanthomorphata</taxon>
        <taxon>Ovalentaria</taxon>
        <taxon>Cichlomorphae</taxon>
        <taxon>Cichliformes</taxon>
        <taxon>Cichlidae</taxon>
        <taxon>African cichlids</taxon>
        <taxon>Pseudocrenilabrinae</taxon>
        <taxon>Haplochromini</taxon>
        <taxon>Haplochromis</taxon>
    </lineage>
</organism>
<feature type="transmembrane region" description="Helical" evidence="37">
    <location>
        <begin position="797"/>
        <end position="825"/>
    </location>
</feature>
<evidence type="ECO:0000256" key="1">
    <source>
        <dbReference type="ARBA" id="ARBA00000174"/>
    </source>
</evidence>
<dbReference type="Gene3D" id="1.20.1070.10">
    <property type="entry name" value="Rhodopsin 7-helix transmembrane proteins"/>
    <property type="match status" value="1"/>
</dbReference>
<comment type="pathway">
    <text evidence="9">Lipid metabolism; glycerolipid metabolism.</text>
</comment>
<evidence type="ECO:0000256" key="12">
    <source>
        <dbReference type="ARBA" id="ARBA00013244"/>
    </source>
</evidence>
<feature type="transmembrane region" description="Helical" evidence="37">
    <location>
        <begin position="515"/>
        <end position="534"/>
    </location>
</feature>
<dbReference type="InterPro" id="IPR004299">
    <property type="entry name" value="MBOAT_fam"/>
</dbReference>
<comment type="catalytic activity">
    <reaction evidence="29">
        <text>an acyl-CoA + a 1,2-diacyl-sn-glycerol = a triacyl-sn-glycerol + CoA</text>
        <dbReference type="Rhea" id="RHEA:10868"/>
        <dbReference type="ChEBI" id="CHEBI:17815"/>
        <dbReference type="ChEBI" id="CHEBI:57287"/>
        <dbReference type="ChEBI" id="CHEBI:58342"/>
        <dbReference type="ChEBI" id="CHEBI:64615"/>
        <dbReference type="EC" id="2.3.1.20"/>
    </reaction>
    <physiologicalReaction direction="left-to-right" evidence="29">
        <dbReference type="Rhea" id="RHEA:10869"/>
    </physiologicalReaction>
</comment>
<dbReference type="PROSITE" id="PS50262">
    <property type="entry name" value="G_PROTEIN_RECEP_F1_2"/>
    <property type="match status" value="1"/>
</dbReference>
<comment type="catalytic activity">
    <reaction evidence="28">
        <text>1-octadecanoyl-2-(5Z,8Z,11Z,14Z-eicosatetraenoyl)-sn-glycerol + (9Z)-octadecenoyl-CoA = 1-octadecanoyl-2-(5Z,8Z,11Z,14Z)-eicosatetraenoyl-3-(9Z)-octadecenoyl-sn-glycerol + CoA</text>
        <dbReference type="Rhea" id="RHEA:38307"/>
        <dbReference type="ChEBI" id="CHEBI:57287"/>
        <dbReference type="ChEBI" id="CHEBI:57387"/>
        <dbReference type="ChEBI" id="CHEBI:75728"/>
        <dbReference type="ChEBI" id="CHEBI:75729"/>
    </reaction>
    <physiologicalReaction direction="left-to-right" evidence="28">
        <dbReference type="Rhea" id="RHEA:38308"/>
    </physiologicalReaction>
</comment>
<comment type="catalytic activity">
    <reaction evidence="24">
        <text>1-O-(9Z-octadecyl)-3-(9Z-octadecenoyl)-glycerol + (9Z)-octadecenoyl-CoA = 1-O-(9Z-octadecenyl)-2,3-di-(9Z-octadecenoyl)glycerol + CoA</text>
        <dbReference type="Rhea" id="RHEA:55344"/>
        <dbReference type="ChEBI" id="CHEBI:57287"/>
        <dbReference type="ChEBI" id="CHEBI:57387"/>
        <dbReference type="ChEBI" id="CHEBI:138735"/>
        <dbReference type="ChEBI" id="CHEBI:197429"/>
    </reaction>
    <physiologicalReaction direction="left-to-right" evidence="24">
        <dbReference type="Rhea" id="RHEA:55345"/>
    </physiologicalReaction>
</comment>
<comment type="catalytic activity">
    <reaction evidence="25">
        <text>1-O-(9Z-octadecenyl)-glycerol + (9Z)-octadecenoyl-CoA = 1-O-(9Z-octadecyl)-3-(9Z-octadecenoyl)-glycerol + CoA</text>
        <dbReference type="Rhea" id="RHEA:55340"/>
        <dbReference type="ChEBI" id="CHEBI:34116"/>
        <dbReference type="ChEBI" id="CHEBI:57287"/>
        <dbReference type="ChEBI" id="CHEBI:57387"/>
        <dbReference type="ChEBI" id="CHEBI:197429"/>
    </reaction>
    <physiologicalReaction direction="left-to-right" evidence="25">
        <dbReference type="Rhea" id="RHEA:55341"/>
    </physiologicalReaction>
</comment>
<sequence>MKQERKKNKGEQKNKYRIKEAEIRRQTRRRGSAQQKGAHIAGGRTSRCCLFSSCCEVTEGQTSGGQFDQQCRAGRNSVTEAAEMSETAETRGPATRRRRTTSTSTKQTKRQDAGEKPPPCSAKEKAADKVQKHANNNGNVEKEMGKSTQQQQLANSPKKQRSAVEDINEKLRCHNLQESLLSSASGYSNYRGILNWCVVMLVLSNARLFLENIIKYGILVDPIQVVSLFLKDPYSWPAACLIIVSNVFILAALYIERRLAVGTISETTGLILHLFNLTSLLIFPSASVLTVTSITPVGGVLSLGTYTVLFLKLYSYMDSNKWCREIRQAKAKRMTRSYSCPIVAQSNGSAVNTNVSYPGNLTHRDMYYFIFAPTLCYQLNFPRSPRIRKRFLIRRLFEMLFLMQLLVGLIQQWMVPSVQNSMKPFQEMDFSRMVERLLKLAVPNHLIWLIFFYWFFHSSLNFVAELLQFGDREFYRDWWNSETVTYFWANWNIPVHKWCLRHFYKPMLRKGVNKFLAQTAVFLASAFFHEYLVSVPLKMFRLWAFMGMMAQVPLALFVSRFLNGNYGNAAVWISLIIGQPIAVLILPVIHFFQPMESLLANISSSSTAEPLLSLFNSHQTNCNTWDQEWGTTNLHRLAHLDMQLYQDFYTVWVFLMVFNCLMLVVGVVLNSLALYVFCGASAHSSASVVYTINLAVADLLVALSLPARIALYHSGGSCVACSYVHTFSYFVNMYCSILFLTSICIDRYLAVVHASSTLHRWRTIGAARCVSATVWFIAVVVTYSFQTTALEFSSSCMVLPALFYLTILEFLLPLLAVVVFTLRVTCFLSSTHSGMPHQSRVRRTRAIRLLATVLVVFTVCFTPFHVRQVLVYFQFRVAGEAPGQGARDVLAYHITVTLSSLNSCLDPVVYCFVTDSFKRMWRTRRRGGREEDGEVGFTSGIEGERNSLNKCSGTALAIAQSIATLTLTSAPLSTTSAHHSDWTGGHVSETSDGTVQRDSWRQ</sequence>
<comment type="catalytic activity">
    <reaction evidence="6">
        <text>1,2-di-(9Z-octadecenoyl)-sn-glycerol + hexadecanoyl-CoA = 1,2-di-(9Z)-octadecenoyl-3-hexadecanoyl-sn-glycerol + CoA</text>
        <dbReference type="Rhea" id="RHEA:38163"/>
        <dbReference type="ChEBI" id="CHEBI:52333"/>
        <dbReference type="ChEBI" id="CHEBI:57287"/>
        <dbReference type="ChEBI" id="CHEBI:57379"/>
        <dbReference type="ChEBI" id="CHEBI:75583"/>
    </reaction>
    <physiologicalReaction direction="left-to-right" evidence="6">
        <dbReference type="Rhea" id="RHEA:38164"/>
    </physiologicalReaction>
</comment>
<dbReference type="InterPro" id="IPR027251">
    <property type="entry name" value="Diacylglycerol_acylTrfase1"/>
</dbReference>
<comment type="similarity">
    <text evidence="10">Belongs to the membrane-bound acyltransferase family. Sterol o-acyltransferase subfamily.</text>
</comment>
<comment type="catalytic activity">
    <reaction evidence="2">
        <text>all-trans-retinol + an acyl-CoA = an all-trans-retinyl ester + CoA</text>
        <dbReference type="Rhea" id="RHEA:11488"/>
        <dbReference type="ChEBI" id="CHEBI:17336"/>
        <dbReference type="ChEBI" id="CHEBI:57287"/>
        <dbReference type="ChEBI" id="CHEBI:58342"/>
        <dbReference type="ChEBI" id="CHEBI:63410"/>
        <dbReference type="EC" id="2.3.1.76"/>
    </reaction>
    <physiologicalReaction direction="left-to-right" evidence="2">
        <dbReference type="Rhea" id="RHEA:11489"/>
    </physiologicalReaction>
</comment>
<dbReference type="Proteomes" id="UP000264840">
    <property type="component" value="Unplaced"/>
</dbReference>
<dbReference type="InterPro" id="IPR000276">
    <property type="entry name" value="GPCR_Rhodpsn"/>
</dbReference>
<feature type="region of interest" description="Disordered" evidence="36">
    <location>
        <begin position="977"/>
        <end position="1002"/>
    </location>
</feature>
<keyword evidence="18 37" id="KW-0472">Membrane</keyword>
<feature type="transmembrane region" description="Helical" evidence="37">
    <location>
        <begin position="727"/>
        <end position="745"/>
    </location>
</feature>
<dbReference type="GO" id="GO:0004144">
    <property type="term" value="F:diacylglycerol O-acyltransferase activity"/>
    <property type="evidence" value="ECO:0007669"/>
    <property type="project" value="UniProtKB-EC"/>
</dbReference>
<dbReference type="SUPFAM" id="SSF81321">
    <property type="entry name" value="Family A G protein-coupled receptor-like"/>
    <property type="match status" value="1"/>
</dbReference>
<evidence type="ECO:0000256" key="17">
    <source>
        <dbReference type="ARBA" id="ARBA00022989"/>
    </source>
</evidence>
<evidence type="ECO:0000256" key="21">
    <source>
        <dbReference type="ARBA" id="ARBA00030205"/>
    </source>
</evidence>
<comment type="catalytic activity">
    <reaction evidence="32">
        <text>1-(9Z-octadecenoyl)-glycerol + (9Z)-octadecenoyl-CoA = 1,2-di-(9Z-octadecenoyl)-glycerol + CoA</text>
        <dbReference type="Rhea" id="RHEA:37915"/>
        <dbReference type="ChEBI" id="CHEBI:52323"/>
        <dbReference type="ChEBI" id="CHEBI:57287"/>
        <dbReference type="ChEBI" id="CHEBI:57387"/>
        <dbReference type="ChEBI" id="CHEBI:75342"/>
    </reaction>
    <physiologicalReaction direction="left-to-right" evidence="32">
        <dbReference type="Rhea" id="RHEA:37916"/>
    </physiologicalReaction>
</comment>
<evidence type="ECO:0000256" key="7">
    <source>
        <dbReference type="ARBA" id="ARBA00001764"/>
    </source>
</evidence>